<proteinExistence type="predicted"/>
<keyword evidence="1" id="KW-0812">Transmembrane</keyword>
<feature type="transmembrane region" description="Helical" evidence="1">
    <location>
        <begin position="7"/>
        <end position="27"/>
    </location>
</feature>
<keyword evidence="1" id="KW-0472">Membrane</keyword>
<evidence type="ECO:0000256" key="1">
    <source>
        <dbReference type="SAM" id="Phobius"/>
    </source>
</evidence>
<evidence type="ECO:0000313" key="3">
    <source>
        <dbReference type="Proteomes" id="UP000199266"/>
    </source>
</evidence>
<evidence type="ECO:0000313" key="2">
    <source>
        <dbReference type="EMBL" id="SDX94747.1"/>
    </source>
</evidence>
<dbReference type="RefSeq" id="WP_040348709.1">
    <property type="nucleotide sequence ID" value="NZ_FNPD01000006.1"/>
</dbReference>
<accession>A0A1H3FVA6</accession>
<organism evidence="2 3">
    <name type="scientific">Acetomicrobium thermoterrenum DSM 13490</name>
    <dbReference type="NCBI Taxonomy" id="1120987"/>
    <lineage>
        <taxon>Bacteria</taxon>
        <taxon>Thermotogati</taxon>
        <taxon>Synergistota</taxon>
        <taxon>Synergistia</taxon>
        <taxon>Synergistales</taxon>
        <taxon>Acetomicrobiaceae</taxon>
        <taxon>Acetomicrobium</taxon>
    </lineage>
</organism>
<feature type="transmembrane region" description="Helical" evidence="1">
    <location>
        <begin position="33"/>
        <end position="51"/>
    </location>
</feature>
<dbReference type="AlphaFoldDB" id="A0A1H3FVA6"/>
<name>A0A1H3FVA6_9BACT</name>
<reference evidence="3" key="1">
    <citation type="submission" date="2016-10" db="EMBL/GenBank/DDBJ databases">
        <authorList>
            <person name="Varghese N."/>
            <person name="Submissions S."/>
        </authorList>
    </citation>
    <scope>NUCLEOTIDE SEQUENCE [LARGE SCALE GENOMIC DNA]</scope>
    <source>
        <strain evidence="3">DSM 13490</strain>
    </source>
</reference>
<keyword evidence="1" id="KW-1133">Transmembrane helix</keyword>
<dbReference type="EMBL" id="FNPD01000006">
    <property type="protein sequence ID" value="SDX94747.1"/>
    <property type="molecule type" value="Genomic_DNA"/>
</dbReference>
<gene>
    <name evidence="2" type="ORF">SAMN03080603_01269</name>
</gene>
<sequence>MVEKERYLIVLALGLALCNLIVPYCFLRESGSFLFWILTTLFMIVAGTAYTRNWGRKKEKTS</sequence>
<keyword evidence="3" id="KW-1185">Reference proteome</keyword>
<protein>
    <submittedName>
        <fullName evidence="2">Uncharacterized protein</fullName>
    </submittedName>
</protein>
<dbReference type="Proteomes" id="UP000199266">
    <property type="component" value="Unassembled WGS sequence"/>
</dbReference>